<evidence type="ECO:0000256" key="1">
    <source>
        <dbReference type="SAM" id="MobiDB-lite"/>
    </source>
</evidence>
<dbReference type="Proteomes" id="UP000215145">
    <property type="component" value="Unassembled WGS sequence"/>
</dbReference>
<comment type="caution">
    <text evidence="2">The sequence shown here is derived from an EMBL/GenBank/DDBJ whole genome shotgun (WGS) entry which is preliminary data.</text>
</comment>
<dbReference type="RefSeq" id="WP_089526323.1">
    <property type="nucleotide sequence ID" value="NZ_NMUQ01000003.1"/>
</dbReference>
<keyword evidence="3" id="KW-1185">Reference proteome</keyword>
<feature type="region of interest" description="Disordered" evidence="1">
    <location>
        <begin position="94"/>
        <end position="128"/>
    </location>
</feature>
<name>A0A229NVI1_9BACL</name>
<dbReference type="EMBL" id="NMUQ01000003">
    <property type="protein sequence ID" value="OXM13619.1"/>
    <property type="molecule type" value="Genomic_DNA"/>
</dbReference>
<feature type="compositionally biased region" description="Basic and acidic residues" evidence="1">
    <location>
        <begin position="94"/>
        <end position="105"/>
    </location>
</feature>
<accession>A0A229NVI1</accession>
<evidence type="ECO:0000313" key="2">
    <source>
        <dbReference type="EMBL" id="OXM13619.1"/>
    </source>
</evidence>
<dbReference type="AlphaFoldDB" id="A0A229NVI1"/>
<proteinExistence type="predicted"/>
<sequence length="128" mass="13840">MTNRRLLFRFTDAQSASVAAATLMELGYDAVPQGMQEIGLSLHGSDLTSALEIAFAHGGELDVQEEELIQIPAHMVNEDLIAWEEGFGLSRSVEEAEGLHNRDDATDGESAFPDQDGSLSYFSGDVHA</sequence>
<protein>
    <submittedName>
        <fullName evidence="2">Uncharacterized protein</fullName>
    </submittedName>
</protein>
<gene>
    <name evidence="2" type="ORF">CGZ75_21590</name>
</gene>
<evidence type="ECO:0000313" key="3">
    <source>
        <dbReference type="Proteomes" id="UP000215145"/>
    </source>
</evidence>
<dbReference type="OrthoDB" id="2661156at2"/>
<organism evidence="2 3">
    <name type="scientific">Paenibacillus herberti</name>
    <dbReference type="NCBI Taxonomy" id="1619309"/>
    <lineage>
        <taxon>Bacteria</taxon>
        <taxon>Bacillati</taxon>
        <taxon>Bacillota</taxon>
        <taxon>Bacilli</taxon>
        <taxon>Bacillales</taxon>
        <taxon>Paenibacillaceae</taxon>
        <taxon>Paenibacillus</taxon>
    </lineage>
</organism>
<reference evidence="2 3" key="1">
    <citation type="submission" date="2017-07" db="EMBL/GenBank/DDBJ databases">
        <title>Paenibacillus herberti R33 genome sequencing and assembly.</title>
        <authorList>
            <person name="Su W."/>
        </authorList>
    </citation>
    <scope>NUCLEOTIDE SEQUENCE [LARGE SCALE GENOMIC DNA]</scope>
    <source>
        <strain evidence="2 3">R33</strain>
    </source>
</reference>